<feature type="region of interest" description="Disordered" evidence="2">
    <location>
        <begin position="280"/>
        <end position="300"/>
    </location>
</feature>
<dbReference type="EMBL" id="JABWDY010003210">
    <property type="protein sequence ID" value="KAF5206087.1"/>
    <property type="molecule type" value="Genomic_DNA"/>
</dbReference>
<dbReference type="GO" id="GO:0004672">
    <property type="term" value="F:protein kinase activity"/>
    <property type="evidence" value="ECO:0007669"/>
    <property type="project" value="InterPro"/>
</dbReference>
<organism evidence="4 5">
    <name type="scientific">Thalictrum thalictroides</name>
    <name type="common">Rue-anemone</name>
    <name type="synonym">Anemone thalictroides</name>
    <dbReference type="NCBI Taxonomy" id="46969"/>
    <lineage>
        <taxon>Eukaryota</taxon>
        <taxon>Viridiplantae</taxon>
        <taxon>Streptophyta</taxon>
        <taxon>Embryophyta</taxon>
        <taxon>Tracheophyta</taxon>
        <taxon>Spermatophyta</taxon>
        <taxon>Magnoliopsida</taxon>
        <taxon>Ranunculales</taxon>
        <taxon>Ranunculaceae</taxon>
        <taxon>Thalictroideae</taxon>
        <taxon>Thalictrum</taxon>
    </lineage>
</organism>
<dbReference type="AlphaFoldDB" id="A0A7J6XAR9"/>
<proteinExistence type="inferred from homology"/>
<comment type="caution">
    <text evidence="4">The sequence shown here is derived from an EMBL/GenBank/DDBJ whole genome shotgun (WGS) entry which is preliminary data.</text>
</comment>
<dbReference type="InterPro" id="IPR000719">
    <property type="entry name" value="Prot_kinase_dom"/>
</dbReference>
<dbReference type="InterPro" id="IPR011009">
    <property type="entry name" value="Kinase-like_dom_sf"/>
</dbReference>
<dbReference type="GO" id="GO:0043539">
    <property type="term" value="F:protein serine/threonine kinase activator activity"/>
    <property type="evidence" value="ECO:0007669"/>
    <property type="project" value="InterPro"/>
</dbReference>
<reference evidence="4 5" key="1">
    <citation type="submission" date="2020-06" db="EMBL/GenBank/DDBJ databases">
        <title>Transcriptomic and genomic resources for Thalictrum thalictroides and T. hernandezii: Facilitating candidate gene discovery in an emerging model plant lineage.</title>
        <authorList>
            <person name="Arias T."/>
            <person name="Riano-Pachon D.M."/>
            <person name="Di Stilio V.S."/>
        </authorList>
    </citation>
    <scope>NUCLEOTIDE SEQUENCE [LARGE SCALE GENOMIC DNA]</scope>
    <source>
        <strain evidence="5">cv. WT478/WT964</strain>
        <tissue evidence="4">Leaves</tissue>
    </source>
</reference>
<evidence type="ECO:0000259" key="3">
    <source>
        <dbReference type="PROSITE" id="PS50011"/>
    </source>
</evidence>
<evidence type="ECO:0000256" key="1">
    <source>
        <dbReference type="ARBA" id="ARBA00008874"/>
    </source>
</evidence>
<protein>
    <recommendedName>
        <fullName evidence="3">Protein kinase domain-containing protein</fullName>
    </recommendedName>
</protein>
<dbReference type="InterPro" id="IPR047173">
    <property type="entry name" value="STRAD_A/B-like"/>
</dbReference>
<dbReference type="OrthoDB" id="248923at2759"/>
<dbReference type="Pfam" id="PF00069">
    <property type="entry name" value="Pkinase"/>
    <property type="match status" value="1"/>
</dbReference>
<dbReference type="PANTHER" id="PTHR48014:SF7">
    <property type="entry name" value="SERINE_THREONINE-PROTEIN KINASE BLUS1"/>
    <property type="match status" value="1"/>
</dbReference>
<dbReference type="GO" id="GO:0005524">
    <property type="term" value="F:ATP binding"/>
    <property type="evidence" value="ECO:0007669"/>
    <property type="project" value="InterPro"/>
</dbReference>
<dbReference type="SUPFAM" id="SSF56112">
    <property type="entry name" value="Protein kinase-like (PK-like)"/>
    <property type="match status" value="1"/>
</dbReference>
<dbReference type="Gene3D" id="1.10.510.10">
    <property type="entry name" value="Transferase(Phosphotransferase) domain 1"/>
    <property type="match status" value="1"/>
</dbReference>
<keyword evidence="5" id="KW-1185">Reference proteome</keyword>
<dbReference type="PANTHER" id="PTHR48014">
    <property type="entry name" value="SERINE/THREONINE-PROTEIN KINASE FRAY2"/>
    <property type="match status" value="1"/>
</dbReference>
<dbReference type="Proteomes" id="UP000554482">
    <property type="component" value="Unassembled WGS sequence"/>
</dbReference>
<evidence type="ECO:0000256" key="2">
    <source>
        <dbReference type="SAM" id="MobiDB-lite"/>
    </source>
</evidence>
<gene>
    <name evidence="4" type="ORF">FRX31_004325</name>
</gene>
<dbReference type="PROSITE" id="PS50011">
    <property type="entry name" value="PROTEIN_KINASE_DOM"/>
    <property type="match status" value="1"/>
</dbReference>
<comment type="similarity">
    <text evidence="1">Belongs to the protein kinase superfamily. STE Ser/Thr protein kinase family. STE20 subfamily.</text>
</comment>
<accession>A0A7J6XAR9</accession>
<feature type="domain" description="Protein kinase" evidence="3">
    <location>
        <begin position="1"/>
        <end position="254"/>
    </location>
</feature>
<evidence type="ECO:0000313" key="4">
    <source>
        <dbReference type="EMBL" id="KAF5206087.1"/>
    </source>
</evidence>
<evidence type="ECO:0000313" key="5">
    <source>
        <dbReference type="Proteomes" id="UP000554482"/>
    </source>
</evidence>
<name>A0A7J6XAR9_THATH</name>
<sequence length="300" mass="32952">MEIDPDPNNIESYTIEDNLISISPHIEVKKAIYTLNPPALGVNHEPQTFTVVIKAINTSQLVYQEPPSVDNPNVLHHSHWQKESTHCVVAAYSKLGSVNDILKSVHRDIKPSSILINKQRNPTIKVSASYYQPNHTSLTTAESTENAPYWLPPEHRTPTYSSCFSDFPDQLIKSDIWSLGVLAMELAYGGPPISAMTADNSKAVFERLGSHLNFRNHKKRASVSAKLKNFVSGCLTTDPDQRLTVNDLLNHDFLNADNVSSAEDFIQDIESEGYIGGCSGRADTGRGTGGGGSSTEIMMV</sequence>